<accession>A0A7W8GEP3</accession>
<dbReference type="EMBL" id="JACHFN010000005">
    <property type="protein sequence ID" value="MBB5234160.1"/>
    <property type="molecule type" value="Genomic_DNA"/>
</dbReference>
<evidence type="ECO:0000256" key="1">
    <source>
        <dbReference type="SAM" id="Phobius"/>
    </source>
</evidence>
<keyword evidence="3" id="KW-1185">Reference proteome</keyword>
<dbReference type="RefSeq" id="WP_184027651.1">
    <property type="nucleotide sequence ID" value="NZ_JACHFN010000005.1"/>
</dbReference>
<dbReference type="Proteomes" id="UP000525389">
    <property type="component" value="Unassembled WGS sequence"/>
</dbReference>
<proteinExistence type="predicted"/>
<sequence length="184" mass="19435">MTERNPFFNAVDEVLAALQAHAAQPHPTLRGRPFQERRAESVEHLAVTAGVWEDLIAKLLPCDRAALIYVAQLCRAHGGLVARRVVAALGSSRGNGLVGILLSALALATTWNVVRGWLPAIPSWVFVALFICSMYGVLYAGSGLISGGHATSRLLYYADALDAAVQLQGALDSQGQSSEAVGAS</sequence>
<keyword evidence="1" id="KW-0812">Transmembrane</keyword>
<organism evidence="2 3">
    <name type="scientific">Deinococcus budaensis</name>
    <dbReference type="NCBI Taxonomy" id="1665626"/>
    <lineage>
        <taxon>Bacteria</taxon>
        <taxon>Thermotogati</taxon>
        <taxon>Deinococcota</taxon>
        <taxon>Deinococci</taxon>
        <taxon>Deinococcales</taxon>
        <taxon>Deinococcaceae</taxon>
        <taxon>Deinococcus</taxon>
    </lineage>
</organism>
<reference evidence="2 3" key="1">
    <citation type="submission" date="2020-08" db="EMBL/GenBank/DDBJ databases">
        <title>Genomic Encyclopedia of Type Strains, Phase IV (KMG-IV): sequencing the most valuable type-strain genomes for metagenomic binning, comparative biology and taxonomic classification.</title>
        <authorList>
            <person name="Goeker M."/>
        </authorList>
    </citation>
    <scope>NUCLEOTIDE SEQUENCE [LARGE SCALE GENOMIC DNA]</scope>
    <source>
        <strain evidence="2 3">DSM 101791</strain>
    </source>
</reference>
<name>A0A7W8GEP3_9DEIO</name>
<feature type="transmembrane region" description="Helical" evidence="1">
    <location>
        <begin position="97"/>
        <end position="118"/>
    </location>
</feature>
<feature type="transmembrane region" description="Helical" evidence="1">
    <location>
        <begin position="124"/>
        <end position="145"/>
    </location>
</feature>
<evidence type="ECO:0000313" key="2">
    <source>
        <dbReference type="EMBL" id="MBB5234160.1"/>
    </source>
</evidence>
<protein>
    <submittedName>
        <fullName evidence="2">Uncharacterized protein</fullName>
    </submittedName>
</protein>
<keyword evidence="1" id="KW-0472">Membrane</keyword>
<gene>
    <name evidence="2" type="ORF">HNQ09_001598</name>
</gene>
<comment type="caution">
    <text evidence="2">The sequence shown here is derived from an EMBL/GenBank/DDBJ whole genome shotgun (WGS) entry which is preliminary data.</text>
</comment>
<keyword evidence="1" id="KW-1133">Transmembrane helix</keyword>
<dbReference type="AlphaFoldDB" id="A0A7W8GEP3"/>
<evidence type="ECO:0000313" key="3">
    <source>
        <dbReference type="Proteomes" id="UP000525389"/>
    </source>
</evidence>